<dbReference type="OrthoDB" id="10521772at2759"/>
<organism evidence="2 3">
    <name type="scientific">Puccinia sorghi</name>
    <dbReference type="NCBI Taxonomy" id="27349"/>
    <lineage>
        <taxon>Eukaryota</taxon>
        <taxon>Fungi</taxon>
        <taxon>Dikarya</taxon>
        <taxon>Basidiomycota</taxon>
        <taxon>Pucciniomycotina</taxon>
        <taxon>Pucciniomycetes</taxon>
        <taxon>Pucciniales</taxon>
        <taxon>Pucciniaceae</taxon>
        <taxon>Puccinia</taxon>
    </lineage>
</organism>
<accession>A0A0L6U977</accession>
<dbReference type="EMBL" id="LAVV01014048">
    <property type="protein sequence ID" value="KNZ45104.1"/>
    <property type="molecule type" value="Genomic_DNA"/>
</dbReference>
<dbReference type="VEuPathDB" id="FungiDB:VP01_849g3"/>
<dbReference type="Proteomes" id="UP000037035">
    <property type="component" value="Unassembled WGS sequence"/>
</dbReference>
<protein>
    <submittedName>
        <fullName evidence="2">Uncharacterized protein</fullName>
    </submittedName>
</protein>
<keyword evidence="3" id="KW-1185">Reference proteome</keyword>
<proteinExistence type="predicted"/>
<sequence length="209" mass="23355">MADRDFGSDLDAPPLLLQLKEWLTEDFAGKKPTPTLTEEPPICSLLSETPWATPAPPSGSPSVPAGLNHVSSRRSTSETKDYETKINIEYIFWTPAKGNPPPPEDTKYVKLPSEAGKIDIFWDIEELRFSEFKQNMRQAICKQDTKLGDHAKSWTIMKATIHNNHSFADFIGIVSVLGEESQKNIVLIERDPNTVTQASLHVTLLGSYF</sequence>
<dbReference type="AlphaFoldDB" id="A0A0L6U977"/>
<evidence type="ECO:0000313" key="3">
    <source>
        <dbReference type="Proteomes" id="UP000037035"/>
    </source>
</evidence>
<evidence type="ECO:0000256" key="1">
    <source>
        <dbReference type="SAM" id="MobiDB-lite"/>
    </source>
</evidence>
<feature type="compositionally biased region" description="Low complexity" evidence="1">
    <location>
        <begin position="32"/>
        <end position="41"/>
    </location>
</feature>
<comment type="caution">
    <text evidence="2">The sequence shown here is derived from an EMBL/GenBank/DDBJ whole genome shotgun (WGS) entry which is preliminary data.</text>
</comment>
<feature type="region of interest" description="Disordered" evidence="1">
    <location>
        <begin position="29"/>
        <end position="80"/>
    </location>
</feature>
<gene>
    <name evidence="2" type="ORF">VP01_849g3</name>
</gene>
<name>A0A0L6U977_9BASI</name>
<evidence type="ECO:0000313" key="2">
    <source>
        <dbReference type="EMBL" id="KNZ45104.1"/>
    </source>
</evidence>
<reference evidence="2 3" key="1">
    <citation type="submission" date="2015-08" db="EMBL/GenBank/DDBJ databases">
        <title>Next Generation Sequencing and Analysis of the Genome of Puccinia sorghi L Schw, the Causal Agent of Maize Common Rust.</title>
        <authorList>
            <person name="Rochi L."/>
            <person name="Burguener G."/>
            <person name="Darino M."/>
            <person name="Turjanski A."/>
            <person name="Kreff E."/>
            <person name="Dieguez M.J."/>
            <person name="Sacco F."/>
        </authorList>
    </citation>
    <scope>NUCLEOTIDE SEQUENCE [LARGE SCALE GENOMIC DNA]</scope>
    <source>
        <strain evidence="2 3">RO10H11247</strain>
    </source>
</reference>